<keyword evidence="3" id="KW-1185">Reference proteome</keyword>
<dbReference type="RefSeq" id="WP_315876405.1">
    <property type="nucleotide sequence ID" value="NZ_JAWCTQ010000004.1"/>
</dbReference>
<protein>
    <submittedName>
        <fullName evidence="2">Uncharacterized protein</fullName>
    </submittedName>
</protein>
<dbReference type="Proteomes" id="UP001250181">
    <property type="component" value="Unassembled WGS sequence"/>
</dbReference>
<sequence length="58" mass="6530">MFSLCFHIRIVGCRLRTSSEGEDVAFADPSKRNEPNVHPPMRMRIGLGPASRAEPYID</sequence>
<comment type="caution">
    <text evidence="2">The sequence shown here is derived from an EMBL/GenBank/DDBJ whole genome shotgun (WGS) entry which is preliminary data.</text>
</comment>
<evidence type="ECO:0000313" key="3">
    <source>
        <dbReference type="Proteomes" id="UP001250181"/>
    </source>
</evidence>
<evidence type="ECO:0000313" key="2">
    <source>
        <dbReference type="EMBL" id="MDT9681388.1"/>
    </source>
</evidence>
<feature type="region of interest" description="Disordered" evidence="1">
    <location>
        <begin position="25"/>
        <end position="58"/>
    </location>
</feature>
<accession>A0ABU3QFW0</accession>
<name>A0ABU3QFW0_9ACTN</name>
<organism evidence="2 3">
    <name type="scientific">Streptomyces tamarix</name>
    <dbReference type="NCBI Taxonomy" id="3078565"/>
    <lineage>
        <taxon>Bacteria</taxon>
        <taxon>Bacillati</taxon>
        <taxon>Actinomycetota</taxon>
        <taxon>Actinomycetes</taxon>
        <taxon>Kitasatosporales</taxon>
        <taxon>Streptomycetaceae</taxon>
        <taxon>Streptomyces</taxon>
    </lineage>
</organism>
<gene>
    <name evidence="2" type="ORF">RND61_04765</name>
</gene>
<reference evidence="2 3" key="1">
    <citation type="submission" date="2023-09" db="EMBL/GenBank/DDBJ databases">
        <title>Streptomyces sp. nov.: A antagonism against Alternaria gaisen Producing Streptochlin, Isolated from Tamarix root soil.</title>
        <authorList>
            <person name="Chen Y."/>
        </authorList>
    </citation>
    <scope>NUCLEOTIDE SEQUENCE [LARGE SCALE GENOMIC DNA]</scope>
    <source>
        <strain evidence="2 3">TRM76323</strain>
    </source>
</reference>
<proteinExistence type="predicted"/>
<dbReference type="EMBL" id="JAWCTQ010000004">
    <property type="protein sequence ID" value="MDT9681388.1"/>
    <property type="molecule type" value="Genomic_DNA"/>
</dbReference>
<evidence type="ECO:0000256" key="1">
    <source>
        <dbReference type="SAM" id="MobiDB-lite"/>
    </source>
</evidence>